<keyword evidence="8 10" id="KW-0472">Membrane</keyword>
<gene>
    <name evidence="12" type="ORF">J2T09_000326</name>
</gene>
<comment type="catalytic activity">
    <reaction evidence="9">
        <text>3',3'-c-di-GMP + H2O = 5'-phosphoguanylyl(3'-&gt;5')guanosine + H(+)</text>
        <dbReference type="Rhea" id="RHEA:24902"/>
        <dbReference type="ChEBI" id="CHEBI:15377"/>
        <dbReference type="ChEBI" id="CHEBI:15378"/>
        <dbReference type="ChEBI" id="CHEBI:58754"/>
        <dbReference type="ChEBI" id="CHEBI:58805"/>
        <dbReference type="EC" id="3.1.4.52"/>
    </reaction>
</comment>
<dbReference type="PANTHER" id="PTHR33121">
    <property type="entry name" value="CYCLIC DI-GMP PHOSPHODIESTERASE PDEF"/>
    <property type="match status" value="1"/>
</dbReference>
<keyword evidence="13" id="KW-1185">Reference proteome</keyword>
<dbReference type="Pfam" id="PF00563">
    <property type="entry name" value="EAL"/>
    <property type="match status" value="1"/>
</dbReference>
<dbReference type="Pfam" id="PF12792">
    <property type="entry name" value="CSS-motif"/>
    <property type="match status" value="1"/>
</dbReference>
<dbReference type="InterPro" id="IPR050706">
    <property type="entry name" value="Cyclic-di-GMP_PDE-like"/>
</dbReference>
<dbReference type="SUPFAM" id="SSF141868">
    <property type="entry name" value="EAL domain-like"/>
    <property type="match status" value="1"/>
</dbReference>
<protein>
    <recommendedName>
        <fullName evidence="2">cyclic-guanylate-specific phosphodiesterase</fullName>
        <ecNumber evidence="2">3.1.4.52</ecNumber>
    </recommendedName>
</protein>
<dbReference type="EMBL" id="JAUSRF010000001">
    <property type="protein sequence ID" value="MDP9835585.1"/>
    <property type="molecule type" value="Genomic_DNA"/>
</dbReference>
<evidence type="ECO:0000259" key="11">
    <source>
        <dbReference type="PROSITE" id="PS50883"/>
    </source>
</evidence>
<organism evidence="12 13">
    <name type="scientific">Neorhizobium huautlense</name>
    <dbReference type="NCBI Taxonomy" id="67774"/>
    <lineage>
        <taxon>Bacteria</taxon>
        <taxon>Pseudomonadati</taxon>
        <taxon>Pseudomonadota</taxon>
        <taxon>Alphaproteobacteria</taxon>
        <taxon>Hyphomicrobiales</taxon>
        <taxon>Rhizobiaceae</taxon>
        <taxon>Rhizobium/Agrobacterium group</taxon>
        <taxon>Neorhizobium</taxon>
    </lineage>
</organism>
<evidence type="ECO:0000313" key="12">
    <source>
        <dbReference type="EMBL" id="MDP9835585.1"/>
    </source>
</evidence>
<evidence type="ECO:0000256" key="1">
    <source>
        <dbReference type="ARBA" id="ARBA00004651"/>
    </source>
</evidence>
<evidence type="ECO:0000256" key="9">
    <source>
        <dbReference type="ARBA" id="ARBA00034290"/>
    </source>
</evidence>
<dbReference type="CDD" id="cd01948">
    <property type="entry name" value="EAL"/>
    <property type="match status" value="1"/>
</dbReference>
<evidence type="ECO:0000256" key="10">
    <source>
        <dbReference type="SAM" id="Phobius"/>
    </source>
</evidence>
<evidence type="ECO:0000256" key="5">
    <source>
        <dbReference type="ARBA" id="ARBA00022692"/>
    </source>
</evidence>
<comment type="caution">
    <text evidence="12">The sequence shown here is derived from an EMBL/GenBank/DDBJ whole genome shotgun (WGS) entry which is preliminary data.</text>
</comment>
<keyword evidence="3" id="KW-1003">Cell membrane</keyword>
<keyword evidence="5 10" id="KW-0812">Transmembrane</keyword>
<accession>A0ABT9PMA8</accession>
<dbReference type="SMART" id="SM00052">
    <property type="entry name" value="EAL"/>
    <property type="match status" value="1"/>
</dbReference>
<evidence type="ECO:0000256" key="3">
    <source>
        <dbReference type="ARBA" id="ARBA00022475"/>
    </source>
</evidence>
<dbReference type="Gene3D" id="3.20.20.450">
    <property type="entry name" value="EAL domain"/>
    <property type="match status" value="1"/>
</dbReference>
<evidence type="ECO:0000256" key="2">
    <source>
        <dbReference type="ARBA" id="ARBA00012282"/>
    </source>
</evidence>
<evidence type="ECO:0000256" key="4">
    <source>
        <dbReference type="ARBA" id="ARBA00022636"/>
    </source>
</evidence>
<dbReference type="EC" id="3.1.4.52" evidence="2"/>
<dbReference type="InterPro" id="IPR001633">
    <property type="entry name" value="EAL_dom"/>
</dbReference>
<name>A0ABT9PMA8_9HYPH</name>
<feature type="transmembrane region" description="Helical" evidence="10">
    <location>
        <begin position="238"/>
        <end position="256"/>
    </location>
</feature>
<dbReference type="RefSeq" id="WP_306830347.1">
    <property type="nucleotide sequence ID" value="NZ_JAUSRF010000001.1"/>
</dbReference>
<evidence type="ECO:0000256" key="6">
    <source>
        <dbReference type="ARBA" id="ARBA00022801"/>
    </source>
</evidence>
<reference evidence="12 13" key="1">
    <citation type="submission" date="2023-07" db="EMBL/GenBank/DDBJ databases">
        <title>Sorghum-associated microbial communities from plants grown in Nebraska, USA.</title>
        <authorList>
            <person name="Schachtman D."/>
        </authorList>
    </citation>
    <scope>NUCLEOTIDE SEQUENCE [LARGE SCALE GENOMIC DNA]</scope>
    <source>
        <strain evidence="12 13">DS1307</strain>
    </source>
</reference>
<dbReference type="InterPro" id="IPR035919">
    <property type="entry name" value="EAL_sf"/>
</dbReference>
<proteinExistence type="predicted"/>
<keyword evidence="6" id="KW-0378">Hydrolase</keyword>
<dbReference type="Proteomes" id="UP001241472">
    <property type="component" value="Unassembled WGS sequence"/>
</dbReference>
<evidence type="ECO:0000313" key="13">
    <source>
        <dbReference type="Proteomes" id="UP001241472"/>
    </source>
</evidence>
<dbReference type="PANTHER" id="PTHR33121:SF79">
    <property type="entry name" value="CYCLIC DI-GMP PHOSPHODIESTERASE PDED-RELATED"/>
    <property type="match status" value="1"/>
</dbReference>
<keyword evidence="7 10" id="KW-1133">Transmembrane helix</keyword>
<dbReference type="InterPro" id="IPR024744">
    <property type="entry name" value="CSS-motif_dom"/>
</dbReference>
<comment type="subcellular location">
    <subcellularLocation>
        <location evidence="1">Cell membrane</location>
        <topology evidence="1">Multi-pass membrane protein</topology>
    </subcellularLocation>
</comment>
<feature type="domain" description="EAL" evidence="11">
    <location>
        <begin position="262"/>
        <end position="514"/>
    </location>
</feature>
<keyword evidence="4" id="KW-0973">c-di-GMP</keyword>
<evidence type="ECO:0000256" key="8">
    <source>
        <dbReference type="ARBA" id="ARBA00023136"/>
    </source>
</evidence>
<dbReference type="PROSITE" id="PS50883">
    <property type="entry name" value="EAL"/>
    <property type="match status" value="1"/>
</dbReference>
<evidence type="ECO:0000256" key="7">
    <source>
        <dbReference type="ARBA" id="ARBA00022989"/>
    </source>
</evidence>
<sequence>MKRSRVILEATILAFLGALLPLCLTIYAAWSFSLRVEEDRLMSIAAQAATRAERSFTDAATTLRTLGGRRFISCTDAHIGEMRRLVINARTVEEIGYIEDGILKCTSWGAESRSVKELTPDFTIGPDIKAWVDVVPLVTGANPMSVVQVGPYNALVDPGRLVEVLADQSAAVVITAPNGVVTATLNAPDTDLTDKLGRDTAKGTVGDTIYAVHSKGGWTAAAVSPTNGLFGLFTREHWLFLVFGSFATLVIIALVIRMSRKRLSPLGELAIAVRKREFVVHYQPIIELSSGLCVGAEALVRWQRPDGSVVRPDLFIPLAEQSGLIQPITDQVIDAIGRDLGQLFRQHRSLHVAINFAADDFKTGRVLETVGQRLGSRGFANDQIWLEATERGLMDIDEARKTIAEARTRGYAVAIDDFGTGYSSLQYLQSLPLDALKIDKSFVDAINRQTATSAVIAHIIDMAKSLNLSIIAEGVETREQAEYLLDHGVEFCQGWFYAKAMPAADFIAYVETSLQRHDSGVVMLSRAKA</sequence>